<feature type="compositionally biased region" description="Polar residues" evidence="1">
    <location>
        <begin position="163"/>
        <end position="176"/>
    </location>
</feature>
<name>A0ABD0K8L2_9CAEN</name>
<organism evidence="2 3">
    <name type="scientific">Batillaria attramentaria</name>
    <dbReference type="NCBI Taxonomy" id="370345"/>
    <lineage>
        <taxon>Eukaryota</taxon>
        <taxon>Metazoa</taxon>
        <taxon>Spiralia</taxon>
        <taxon>Lophotrochozoa</taxon>
        <taxon>Mollusca</taxon>
        <taxon>Gastropoda</taxon>
        <taxon>Caenogastropoda</taxon>
        <taxon>Sorbeoconcha</taxon>
        <taxon>Cerithioidea</taxon>
        <taxon>Batillariidae</taxon>
        <taxon>Batillaria</taxon>
    </lineage>
</organism>
<feature type="compositionally biased region" description="Low complexity" evidence="1">
    <location>
        <begin position="78"/>
        <end position="97"/>
    </location>
</feature>
<evidence type="ECO:0000256" key="1">
    <source>
        <dbReference type="SAM" id="MobiDB-lite"/>
    </source>
</evidence>
<evidence type="ECO:0000313" key="3">
    <source>
        <dbReference type="Proteomes" id="UP001519460"/>
    </source>
</evidence>
<dbReference type="EMBL" id="JACVVK020000227">
    <property type="protein sequence ID" value="KAK7483419.1"/>
    <property type="molecule type" value="Genomic_DNA"/>
</dbReference>
<feature type="region of interest" description="Disordered" evidence="1">
    <location>
        <begin position="466"/>
        <end position="518"/>
    </location>
</feature>
<evidence type="ECO:0008006" key="4">
    <source>
        <dbReference type="Google" id="ProtNLM"/>
    </source>
</evidence>
<gene>
    <name evidence="2" type="ORF">BaRGS_00025359</name>
</gene>
<feature type="compositionally biased region" description="Basic residues" evidence="1">
    <location>
        <begin position="177"/>
        <end position="196"/>
    </location>
</feature>
<comment type="caution">
    <text evidence="2">The sequence shown here is derived from an EMBL/GenBank/DDBJ whole genome shotgun (WGS) entry which is preliminary data.</text>
</comment>
<dbReference type="AlphaFoldDB" id="A0ABD0K8L2"/>
<protein>
    <recommendedName>
        <fullName evidence="4">Homeobox domain-containing protein</fullName>
    </recommendedName>
</protein>
<feature type="compositionally biased region" description="Basic and acidic residues" evidence="1">
    <location>
        <begin position="471"/>
        <end position="497"/>
    </location>
</feature>
<sequence>YKWNEAQAQFLEQVLAERRLPVDCDALTQILQELRDQNDADVSHLHVKHWYATRRKRKPDSKTGEESSGGHVNNMRSGSTMAAPTNTTTTCGETSGGDVSNMQPVSHVVNMQPIGHVSNMQPIGHVSNMQPIGHVSNMQPIGHVSNMQPVGHVSNMQQSYSMSAPTNTTATQSKVQTVRKTKRQKSYRRTTPKKRQAPGTTVCFTSPTSPVLVSARATCTSVTSQTTGLNLTSMRKRSTSRKTKTSFPESVTRCPQLARMLSSPVNQNLASPVKQIMTSPGKPILISPINQIMTSPVNQIMTSPVNQIMTSPVNQIMTSPVNQIMTSPGKPILISPVNQILTSPVKPIFTSPRKPVHGAAAVPSKLPVMPQPGMITITGLPLASQGQLTFQKTGVRSLLRETTQGVALSKKEGNTMSEESEPARAIVGKWVVERKDGDGASRYTYRTNTQSTAGDMLDKTLTVHDKKQKNLHQEQTTKETRQEVVLRAKGEKQETPNRKRRKSRCESTDESAQQSPQQMVQQCVAYDNDCSNRMFPQICTKSSAVSTASATFSDMFMTTCCHKQPAVTQSGCHESLPTLSPSCKTTSTCQGTSVQGQFSHHRHTGLSVGELSGASPSTCDVWLNRRWRYYLEACRGFTVCHLSRDDLMYLLAYAQVNESPDDDECLKYITRRVNVDTKHILAWFAYYREVIEPNCPRVSYYSSLLNLVDRLLDTGTFSVEDISVFIS</sequence>
<feature type="region of interest" description="Disordered" evidence="1">
    <location>
        <begin position="163"/>
        <end position="202"/>
    </location>
</feature>
<accession>A0ABD0K8L2</accession>
<evidence type="ECO:0000313" key="2">
    <source>
        <dbReference type="EMBL" id="KAK7483419.1"/>
    </source>
</evidence>
<proteinExistence type="predicted"/>
<reference evidence="2 3" key="1">
    <citation type="journal article" date="2023" name="Sci. Data">
        <title>Genome assembly of the Korean intertidal mud-creeper Batillaria attramentaria.</title>
        <authorList>
            <person name="Patra A.K."/>
            <person name="Ho P.T."/>
            <person name="Jun S."/>
            <person name="Lee S.J."/>
            <person name="Kim Y."/>
            <person name="Won Y.J."/>
        </authorList>
    </citation>
    <scope>NUCLEOTIDE SEQUENCE [LARGE SCALE GENOMIC DNA]</scope>
    <source>
        <strain evidence="2">Wonlab-2016</strain>
    </source>
</reference>
<keyword evidence="3" id="KW-1185">Reference proteome</keyword>
<feature type="non-terminal residue" evidence="2">
    <location>
        <position position="1"/>
    </location>
</feature>
<feature type="region of interest" description="Disordered" evidence="1">
    <location>
        <begin position="53"/>
        <end position="99"/>
    </location>
</feature>
<dbReference type="Proteomes" id="UP001519460">
    <property type="component" value="Unassembled WGS sequence"/>
</dbReference>